<name>A0A3E3JYF6_9FIRM</name>
<dbReference type="PANTHER" id="PTHR31273">
    <property type="entry name" value="PHOSPHOKETOLASE-RELATED"/>
    <property type="match status" value="1"/>
</dbReference>
<gene>
    <name evidence="7" type="ORF">DW016_14950</name>
</gene>
<evidence type="ECO:0000256" key="3">
    <source>
        <dbReference type="ARBA" id="ARBA00023052"/>
    </source>
</evidence>
<keyword evidence="8" id="KW-1185">Reference proteome</keyword>
<evidence type="ECO:0000313" key="7">
    <source>
        <dbReference type="EMBL" id="RGE84637.1"/>
    </source>
</evidence>
<dbReference type="Pfam" id="PF09363">
    <property type="entry name" value="XFP_C"/>
    <property type="match status" value="1"/>
</dbReference>
<accession>A0A3E3JYF6</accession>
<feature type="domain" description="Xylulose 5-phosphate/Fructose 6-phosphate phosphoketolase N-terminal" evidence="6">
    <location>
        <begin position="6"/>
        <end position="323"/>
    </location>
</feature>
<reference evidence="7 8" key="1">
    <citation type="submission" date="2018-08" db="EMBL/GenBank/DDBJ databases">
        <title>A genome reference for cultivated species of the human gut microbiota.</title>
        <authorList>
            <person name="Zou Y."/>
            <person name="Xue W."/>
            <person name="Luo G."/>
        </authorList>
    </citation>
    <scope>NUCLEOTIDE SEQUENCE [LARGE SCALE GENOMIC DNA]</scope>
    <source>
        <strain evidence="7 8">AF37-2AT</strain>
    </source>
</reference>
<dbReference type="AlphaFoldDB" id="A0A3E3JYF6"/>
<evidence type="ECO:0000256" key="1">
    <source>
        <dbReference type="ARBA" id="ARBA00001964"/>
    </source>
</evidence>
<dbReference type="InterPro" id="IPR029061">
    <property type="entry name" value="THDP-binding"/>
</dbReference>
<dbReference type="Gene3D" id="3.40.50.970">
    <property type="match status" value="2"/>
</dbReference>
<dbReference type="GO" id="GO:0005975">
    <property type="term" value="P:carbohydrate metabolic process"/>
    <property type="evidence" value="ECO:0007669"/>
    <property type="project" value="InterPro"/>
</dbReference>
<comment type="caution">
    <text evidence="7">The sequence shown here is derived from an EMBL/GenBank/DDBJ whole genome shotgun (WGS) entry which is preliminary data.</text>
</comment>
<dbReference type="SUPFAM" id="SSF52518">
    <property type="entry name" value="Thiamin diphosphate-binding fold (THDP-binding)"/>
    <property type="match status" value="2"/>
</dbReference>
<evidence type="ECO:0000256" key="4">
    <source>
        <dbReference type="ARBA" id="ARBA00023239"/>
    </source>
</evidence>
<organism evidence="7 8">
    <name type="scientific">Sellimonas intestinalis</name>
    <dbReference type="NCBI Taxonomy" id="1653434"/>
    <lineage>
        <taxon>Bacteria</taxon>
        <taxon>Bacillati</taxon>
        <taxon>Bacillota</taxon>
        <taxon>Clostridia</taxon>
        <taxon>Lachnospirales</taxon>
        <taxon>Lachnospiraceae</taxon>
        <taxon>Sellimonas</taxon>
    </lineage>
</organism>
<dbReference type="InterPro" id="IPR018970">
    <property type="entry name" value="Xul5P/Fru6P_PKetolase_N"/>
</dbReference>
<dbReference type="PANTHER" id="PTHR31273:SF0">
    <property type="entry name" value="PHOSPHOKETOLASE-RELATED"/>
    <property type="match status" value="1"/>
</dbReference>
<dbReference type="PROSITE" id="PS60003">
    <property type="entry name" value="PHOSPHOKETOLASE_2"/>
    <property type="match status" value="1"/>
</dbReference>
<evidence type="ECO:0000259" key="6">
    <source>
        <dbReference type="Pfam" id="PF09364"/>
    </source>
</evidence>
<evidence type="ECO:0008006" key="9">
    <source>
        <dbReference type="Google" id="ProtNLM"/>
    </source>
</evidence>
<dbReference type="Pfam" id="PF03894">
    <property type="entry name" value="XFP"/>
    <property type="match status" value="1"/>
</dbReference>
<dbReference type="Pfam" id="PF09364">
    <property type="entry name" value="XFP_N"/>
    <property type="match status" value="1"/>
</dbReference>
<comment type="similarity">
    <text evidence="2">Belongs to the XFP family.</text>
</comment>
<comment type="cofactor">
    <cofactor evidence="1">
        <name>thiamine diphosphate</name>
        <dbReference type="ChEBI" id="CHEBI:58937"/>
    </cofactor>
</comment>
<dbReference type="InterPro" id="IPR018969">
    <property type="entry name" value="Xul5P/Fru6P_PKetolase_C"/>
</dbReference>
<dbReference type="GO" id="GO:0016832">
    <property type="term" value="F:aldehyde-lyase activity"/>
    <property type="evidence" value="ECO:0007669"/>
    <property type="project" value="InterPro"/>
</dbReference>
<dbReference type="InterPro" id="IPR019789">
    <property type="entry name" value="Xul5P/Fru6P_PKetolase_ThDP_BS"/>
</dbReference>
<feature type="domain" description="Xylulose 5-phosphate/Fructose 6-phosphate phosphoketolase C-terminal" evidence="5">
    <location>
        <begin position="522"/>
        <end position="702"/>
    </location>
</feature>
<keyword evidence="3" id="KW-0786">Thiamine pyrophosphate</keyword>
<dbReference type="EMBL" id="QVLX01000013">
    <property type="protein sequence ID" value="RGE84637.1"/>
    <property type="molecule type" value="Genomic_DNA"/>
</dbReference>
<proteinExistence type="inferred from homology"/>
<dbReference type="Gene3D" id="3.40.50.920">
    <property type="match status" value="1"/>
</dbReference>
<keyword evidence="4" id="KW-0456">Lyase</keyword>
<protein>
    <recommendedName>
        <fullName evidence="9">Phosphoketolase family protein</fullName>
    </recommendedName>
</protein>
<evidence type="ECO:0000256" key="2">
    <source>
        <dbReference type="ARBA" id="ARBA00005623"/>
    </source>
</evidence>
<dbReference type="InterPro" id="IPR005593">
    <property type="entry name" value="Xul5P/Fru6P_PKetolase"/>
</dbReference>
<dbReference type="Proteomes" id="UP000261080">
    <property type="component" value="Unassembled WGS sequence"/>
</dbReference>
<evidence type="ECO:0000313" key="8">
    <source>
        <dbReference type="Proteomes" id="UP000261080"/>
    </source>
</evidence>
<evidence type="ECO:0000259" key="5">
    <source>
        <dbReference type="Pfam" id="PF09363"/>
    </source>
</evidence>
<sequence>MEYMAELIDRYWRAANYLTVENMYLKEGLHKLKRIQYGDLKEFVSGHWGTCPGINFIYAHLCRYIKVYHRDVQLIVGPGHAGNALIANCQIELEKNCNEKNDSHFFRTETNPAYPGTLYSGGELGYSLAISFGAAIDNPKRLCVCIIGDGEAETGTVAAAWRCKEFMNQRSGLVLPILHLNGYKMGGPSLFSKQTDNELSDFFGSMGYEPFIVDGRHESMIKALDFAEKLYCMISAGQYARWPMIILKSPKGWTAPEYQNIKIENTLRCHKDPLKGVLPIQKIDYISKWLEQYDKGDLFDQDGKISEEISALLPKMEERICMGHARHHRILLNLPDIMQYGISNMNSSYTYHNITILERYLLEVMRRNPNSFRIVSPDELESNLLGSLKVADNNNRVLEILNENICQAWMQGYIQTGRNCLMISYEAFMPIIASMIEQYAKWIYQANKISWRYKVASATYILTSLCWENTYSHQNPSIVDTLLACQYPFVKVYTPPDANSLLVTLHECLKAENSINLIITSKQKMPQWIDINRAKQAFHNRIIYWDFFKSVNTTPDINIVAAGDYPARECVKAVRLMEEFELRINIRLVFILELTSLGLRDVYPTAICEDSFFNIFGNGPVVFSFHGYPSIIKSLLFGRRYHHKIAILGYRNKSVYSENSIGKLIINGNSRFDIALKAFQYLVEERKIDRKKYEQIKIKIERLRNNDKSGEF</sequence>
<dbReference type="InterPro" id="IPR009014">
    <property type="entry name" value="Transketo_C/PFOR_II"/>
</dbReference>
<dbReference type="OrthoDB" id="9768449at2"/>